<evidence type="ECO:0000256" key="4">
    <source>
        <dbReference type="SAM" id="Coils"/>
    </source>
</evidence>
<evidence type="ECO:0000256" key="1">
    <source>
        <dbReference type="ARBA" id="ARBA00009574"/>
    </source>
</evidence>
<dbReference type="Proteomes" id="UP001316803">
    <property type="component" value="Unassembled WGS sequence"/>
</dbReference>
<name>A0AAN8EN99_9EURO</name>
<reference evidence="6 7" key="1">
    <citation type="submission" date="2022-12" db="EMBL/GenBank/DDBJ databases">
        <title>Genomic features and morphological characterization of a novel Knufia sp. strain isolated from spacecraft assembly facility.</title>
        <authorList>
            <person name="Teixeira M."/>
            <person name="Chander A.M."/>
            <person name="Stajich J.E."/>
            <person name="Venkateswaran K."/>
        </authorList>
    </citation>
    <scope>NUCLEOTIDE SEQUENCE [LARGE SCALE GENOMIC DNA]</scope>
    <source>
        <strain evidence="6 7">FJI-L2-BK-P2</strain>
    </source>
</reference>
<dbReference type="GO" id="GO:0032991">
    <property type="term" value="C:protein-containing complex"/>
    <property type="evidence" value="ECO:0007669"/>
    <property type="project" value="UniProtKB-ARBA"/>
</dbReference>
<dbReference type="GO" id="GO:0005768">
    <property type="term" value="C:endosome"/>
    <property type="evidence" value="ECO:0007669"/>
    <property type="project" value="TreeGrafter"/>
</dbReference>
<feature type="compositionally biased region" description="Polar residues" evidence="5">
    <location>
        <begin position="500"/>
        <end position="509"/>
    </location>
</feature>
<dbReference type="GO" id="GO:0035493">
    <property type="term" value="P:SNARE complex assembly"/>
    <property type="evidence" value="ECO:0007669"/>
    <property type="project" value="TreeGrafter"/>
</dbReference>
<dbReference type="GO" id="GO:0000323">
    <property type="term" value="C:lytic vacuole"/>
    <property type="evidence" value="ECO:0007669"/>
    <property type="project" value="TreeGrafter"/>
</dbReference>
<feature type="coiled-coil region" evidence="4">
    <location>
        <begin position="87"/>
        <end position="128"/>
    </location>
</feature>
<comment type="similarity">
    <text evidence="1">Belongs to the ATG14 family.</text>
</comment>
<keyword evidence="7" id="KW-1185">Reference proteome</keyword>
<sequence>MDCDICLKPSGESVDFLCTNCARSAAYVPRLEYARMLLERDAAKSSVERAVRTETQGPSDVTTPSQDEIIWQQECKQVHASESKRRMNQIGHQKESLKHESEELKAQIEELKARIVEKKQMLGTVEKKVPHRWEEDLIKITTASRKASSSILQIQQKSVGSRATLCREAASLMRLRQRRRQRDAPGREQYSIAGLTLPDLREISNVRCADLTAVLGSVAHLVLLVAFYLGIRLPAEITLPSRIHPMPTVTAPFASYRGRLPDALGSVSAMSVPSSPSASRHETGASVRPRPLFIGSENRDERIFNFQKNEPQAFNMFVEGLALLAWDVAWLCRSQGFTTGTNSWEEICNIGKNLHQLLIANPQAPSIARMQSDRLIQKRPGQIRQSSSPLHDTRKEAAGKLGQASDVSAPSQLPRTSRSENFRSWVFLSWQAVALSLRKTLLTEITSAEWELLQDQEWDDGGEQFDEAVFVKTRTLDGQQYDDARSIMTTRTRLDEESLSARTPGTSGWTKLKSREQP</sequence>
<proteinExistence type="inferred from homology"/>
<feature type="region of interest" description="Disordered" evidence="5">
    <location>
        <begin position="378"/>
        <end position="415"/>
    </location>
</feature>
<evidence type="ECO:0000256" key="3">
    <source>
        <dbReference type="ARBA" id="ARBA00023054"/>
    </source>
</evidence>
<accession>A0AAN8EN99</accession>
<evidence type="ECO:0000313" key="6">
    <source>
        <dbReference type="EMBL" id="KAK5957460.1"/>
    </source>
</evidence>
<protein>
    <recommendedName>
        <fullName evidence="2">Autophagy-related protein 14</fullName>
    </recommendedName>
</protein>
<comment type="caution">
    <text evidence="6">The sequence shown here is derived from an EMBL/GenBank/DDBJ whole genome shotgun (WGS) entry which is preliminary data.</text>
</comment>
<dbReference type="AlphaFoldDB" id="A0AAN8EN99"/>
<dbReference type="GO" id="GO:0000149">
    <property type="term" value="F:SNARE binding"/>
    <property type="evidence" value="ECO:0007669"/>
    <property type="project" value="TreeGrafter"/>
</dbReference>
<dbReference type="Pfam" id="PF10186">
    <property type="entry name" value="ATG14"/>
    <property type="match status" value="1"/>
</dbReference>
<feature type="compositionally biased region" description="Polar residues" evidence="5">
    <location>
        <begin position="405"/>
        <end position="415"/>
    </location>
</feature>
<dbReference type="PANTHER" id="PTHR15157">
    <property type="entry name" value="UV RADIATION RESISTANCE-ASSOCIATED GENE PROTEIN"/>
    <property type="match status" value="1"/>
</dbReference>
<dbReference type="EMBL" id="JAKLMC020000003">
    <property type="protein sequence ID" value="KAK5957460.1"/>
    <property type="molecule type" value="Genomic_DNA"/>
</dbReference>
<dbReference type="InterPro" id="IPR018791">
    <property type="entry name" value="UV_resistance/autophagy_Atg14"/>
</dbReference>
<gene>
    <name evidence="6" type="ORF">OHC33_001835</name>
</gene>
<dbReference type="PANTHER" id="PTHR15157:SF13">
    <property type="entry name" value="AUTOPHAGY-RELATED PROTEIN 14"/>
    <property type="match status" value="1"/>
</dbReference>
<evidence type="ECO:0000256" key="5">
    <source>
        <dbReference type="SAM" id="MobiDB-lite"/>
    </source>
</evidence>
<organism evidence="6 7">
    <name type="scientific">Knufia fluminis</name>
    <dbReference type="NCBI Taxonomy" id="191047"/>
    <lineage>
        <taxon>Eukaryota</taxon>
        <taxon>Fungi</taxon>
        <taxon>Dikarya</taxon>
        <taxon>Ascomycota</taxon>
        <taxon>Pezizomycotina</taxon>
        <taxon>Eurotiomycetes</taxon>
        <taxon>Chaetothyriomycetidae</taxon>
        <taxon>Chaetothyriales</taxon>
        <taxon>Trichomeriaceae</taxon>
        <taxon>Knufia</taxon>
    </lineage>
</organism>
<feature type="region of interest" description="Disordered" evidence="5">
    <location>
        <begin position="496"/>
        <end position="518"/>
    </location>
</feature>
<keyword evidence="3 4" id="KW-0175">Coiled coil</keyword>
<evidence type="ECO:0000313" key="7">
    <source>
        <dbReference type="Proteomes" id="UP001316803"/>
    </source>
</evidence>
<evidence type="ECO:0000256" key="2">
    <source>
        <dbReference type="ARBA" id="ARBA00013807"/>
    </source>
</evidence>